<sequence>MAAMVSRTVLDRLVSLRESPMLRLLLLTDTVEVCGRGLLYCLLCAHLRAGTHILYLTTSLHPAELHQHIKDDDTAGKIEFYDGATDPCGWDSGEPAECVTKPLPEVMKSRCRTGGKVVVVVDRLEHLMLHQDSGQLVRGLHTLAHEGEVEQVVVYCGRDVVCEDMLEAVTHLASGVLHLHHTQPCSCVILVRKPSGKVIKAQEEFSLTPDFRVQGVRPTQKNTGQVGVPADTSASSDPTPESLLAATTFSLSLTDEQRRAKNELLLPHTRVQGEGGQILYTPDQEDDWDEDDPDDDLDI</sequence>
<feature type="region of interest" description="Disordered" evidence="9">
    <location>
        <begin position="217"/>
        <end position="241"/>
    </location>
</feature>
<evidence type="ECO:0000313" key="10">
    <source>
        <dbReference type="EMBL" id="JAI62271.1"/>
    </source>
</evidence>
<comment type="subcellular location">
    <subcellularLocation>
        <location evidence="2">Cytoplasm</location>
    </subcellularLocation>
    <subcellularLocation>
        <location evidence="1">Nucleus</location>
    </subcellularLocation>
</comment>
<dbReference type="InterPro" id="IPR019519">
    <property type="entry name" value="Elp5"/>
</dbReference>
<evidence type="ECO:0000256" key="3">
    <source>
        <dbReference type="ARBA" id="ARBA00005043"/>
    </source>
</evidence>
<dbReference type="GO" id="GO:0005634">
    <property type="term" value="C:nucleus"/>
    <property type="evidence" value="ECO:0007669"/>
    <property type="project" value="UniProtKB-SubCell"/>
</dbReference>
<dbReference type="UniPathway" id="UPA00988"/>
<evidence type="ECO:0000256" key="7">
    <source>
        <dbReference type="ARBA" id="ARBA00022694"/>
    </source>
</evidence>
<evidence type="ECO:0000256" key="8">
    <source>
        <dbReference type="ARBA" id="ARBA00023242"/>
    </source>
</evidence>
<reference evidence="10" key="1">
    <citation type="submission" date="2015-09" db="EMBL/GenBank/DDBJ databases">
        <title>Scylla olivacea transcriptome.</title>
        <authorList>
            <person name="Ikhwanuddin M."/>
        </authorList>
    </citation>
    <scope>NUCLEOTIDE SEQUENCE</scope>
</reference>
<protein>
    <recommendedName>
        <fullName evidence="5">Elongator complex protein 5</fullName>
    </recommendedName>
</protein>
<dbReference type="GO" id="GO:0033588">
    <property type="term" value="C:elongator holoenzyme complex"/>
    <property type="evidence" value="ECO:0007669"/>
    <property type="project" value="InterPro"/>
</dbReference>
<keyword evidence="7" id="KW-0819">tRNA processing</keyword>
<dbReference type="Pfam" id="PF10483">
    <property type="entry name" value="Elong_Iki1"/>
    <property type="match status" value="2"/>
</dbReference>
<organism evidence="10">
    <name type="scientific">Scylla olivacea</name>
    <name type="common">Orange mud crab</name>
    <name type="synonym">Cancer olivacea</name>
    <dbReference type="NCBI Taxonomy" id="85551"/>
    <lineage>
        <taxon>Eukaryota</taxon>
        <taxon>Metazoa</taxon>
        <taxon>Ecdysozoa</taxon>
        <taxon>Arthropoda</taxon>
        <taxon>Crustacea</taxon>
        <taxon>Multicrustacea</taxon>
        <taxon>Malacostraca</taxon>
        <taxon>Eumalacostraca</taxon>
        <taxon>Eucarida</taxon>
        <taxon>Decapoda</taxon>
        <taxon>Pleocyemata</taxon>
        <taxon>Brachyura</taxon>
        <taxon>Eubrachyura</taxon>
        <taxon>Portunoidea</taxon>
        <taxon>Portunidae</taxon>
        <taxon>Portuninae</taxon>
        <taxon>Scylla</taxon>
    </lineage>
</organism>
<dbReference type="GO" id="GO:0002098">
    <property type="term" value="P:tRNA wobble uridine modification"/>
    <property type="evidence" value="ECO:0007669"/>
    <property type="project" value="InterPro"/>
</dbReference>
<evidence type="ECO:0000256" key="4">
    <source>
        <dbReference type="ARBA" id="ARBA00009567"/>
    </source>
</evidence>
<dbReference type="PANTHER" id="PTHR15641">
    <property type="entry name" value="ELONGATOR COMPLEX PROTEIN 5"/>
    <property type="match status" value="1"/>
</dbReference>
<dbReference type="PANTHER" id="PTHR15641:SF1">
    <property type="entry name" value="ELONGATOR COMPLEX PROTEIN 5"/>
    <property type="match status" value="1"/>
</dbReference>
<dbReference type="GO" id="GO:0005829">
    <property type="term" value="C:cytosol"/>
    <property type="evidence" value="ECO:0007669"/>
    <property type="project" value="TreeGrafter"/>
</dbReference>
<dbReference type="InterPro" id="IPR027417">
    <property type="entry name" value="P-loop_NTPase"/>
</dbReference>
<dbReference type="AlphaFoldDB" id="A0A0P4W9Q3"/>
<comment type="pathway">
    <text evidence="3">tRNA modification; 5-methoxycarbonylmethyl-2-thiouridine-tRNA biosynthesis.</text>
</comment>
<comment type="similarity">
    <text evidence="4">Belongs to the ELP5 family.</text>
</comment>
<evidence type="ECO:0000256" key="6">
    <source>
        <dbReference type="ARBA" id="ARBA00022490"/>
    </source>
</evidence>
<evidence type="ECO:0000256" key="9">
    <source>
        <dbReference type="SAM" id="MobiDB-lite"/>
    </source>
</evidence>
<name>A0A0P4W9Q3_SCYOL</name>
<feature type="region of interest" description="Disordered" evidence="9">
    <location>
        <begin position="271"/>
        <end position="299"/>
    </location>
</feature>
<dbReference type="EMBL" id="GDRN01080186">
    <property type="protein sequence ID" value="JAI62271.1"/>
    <property type="molecule type" value="Transcribed_RNA"/>
</dbReference>
<dbReference type="Gene3D" id="3.40.50.300">
    <property type="entry name" value="P-loop containing nucleotide triphosphate hydrolases"/>
    <property type="match status" value="1"/>
</dbReference>
<keyword evidence="8" id="KW-0539">Nucleus</keyword>
<evidence type="ECO:0000256" key="2">
    <source>
        <dbReference type="ARBA" id="ARBA00004496"/>
    </source>
</evidence>
<evidence type="ECO:0000256" key="1">
    <source>
        <dbReference type="ARBA" id="ARBA00004123"/>
    </source>
</evidence>
<evidence type="ECO:0000256" key="5">
    <source>
        <dbReference type="ARBA" id="ARBA00020264"/>
    </source>
</evidence>
<feature type="compositionally biased region" description="Acidic residues" evidence="9">
    <location>
        <begin position="283"/>
        <end position="299"/>
    </location>
</feature>
<dbReference type="GO" id="GO:0000049">
    <property type="term" value="F:tRNA binding"/>
    <property type="evidence" value="ECO:0007669"/>
    <property type="project" value="TreeGrafter"/>
</dbReference>
<proteinExistence type="inferred from homology"/>
<accession>A0A0P4W9Q3</accession>
<keyword evidence="6" id="KW-0963">Cytoplasm</keyword>